<dbReference type="Proteomes" id="UP000886748">
    <property type="component" value="Unassembled WGS sequence"/>
</dbReference>
<organism evidence="1 2">
    <name type="scientific">Candidatus Limenecus avicola</name>
    <dbReference type="NCBI Taxonomy" id="2840847"/>
    <lineage>
        <taxon>Bacteria</taxon>
        <taxon>Bacillati</taxon>
        <taxon>Bacillota</taxon>
        <taxon>Clostridia</taxon>
        <taxon>Eubacteriales</taxon>
        <taxon>Clostridiaceae</taxon>
        <taxon>Clostridiaceae incertae sedis</taxon>
        <taxon>Candidatus Limenecus</taxon>
    </lineage>
</organism>
<evidence type="ECO:0000313" key="2">
    <source>
        <dbReference type="Proteomes" id="UP000886748"/>
    </source>
</evidence>
<evidence type="ECO:0000313" key="1">
    <source>
        <dbReference type="EMBL" id="HIU92183.1"/>
    </source>
</evidence>
<reference evidence="1" key="1">
    <citation type="submission" date="2020-10" db="EMBL/GenBank/DDBJ databases">
        <authorList>
            <person name="Gilroy R."/>
        </authorList>
    </citation>
    <scope>NUCLEOTIDE SEQUENCE</scope>
    <source>
        <strain evidence="1">CHK154-7741</strain>
    </source>
</reference>
<reference evidence="1" key="2">
    <citation type="journal article" date="2021" name="PeerJ">
        <title>Extensive microbial diversity within the chicken gut microbiome revealed by metagenomics and culture.</title>
        <authorList>
            <person name="Gilroy R."/>
            <person name="Ravi A."/>
            <person name="Getino M."/>
            <person name="Pursley I."/>
            <person name="Horton D.L."/>
            <person name="Alikhan N.F."/>
            <person name="Baker D."/>
            <person name="Gharbi K."/>
            <person name="Hall N."/>
            <person name="Watson M."/>
            <person name="Adriaenssens E.M."/>
            <person name="Foster-Nyarko E."/>
            <person name="Jarju S."/>
            <person name="Secka A."/>
            <person name="Antonio M."/>
            <person name="Oren A."/>
            <person name="Chaudhuri R.R."/>
            <person name="La Ragione R."/>
            <person name="Hildebrand F."/>
            <person name="Pallen M.J."/>
        </authorList>
    </citation>
    <scope>NUCLEOTIDE SEQUENCE</scope>
    <source>
        <strain evidence="1">CHK154-7741</strain>
    </source>
</reference>
<dbReference type="EMBL" id="DVOD01000025">
    <property type="protein sequence ID" value="HIU92183.1"/>
    <property type="molecule type" value="Genomic_DNA"/>
</dbReference>
<protein>
    <submittedName>
        <fullName evidence="1">Uncharacterized protein</fullName>
    </submittedName>
</protein>
<name>A0A9D1SQM4_9CLOT</name>
<gene>
    <name evidence="1" type="ORF">IAD26_03495</name>
</gene>
<proteinExistence type="predicted"/>
<accession>A0A9D1SQM4</accession>
<comment type="caution">
    <text evidence="1">The sequence shown here is derived from an EMBL/GenBank/DDBJ whole genome shotgun (WGS) entry which is preliminary data.</text>
</comment>
<sequence length="208" mass="22627">MINSVSSINNITASNSISTVSSFSVYKQAQDAMSSVAQLVFQSLSMLTASSSGISKTALTNFKTLLENENMTDRNAYKLTGTILNRFSDLSSDGDVITEDDFTAAVKYSFAQNLTQTSDLNRLINEGKLNISSDIADLYGYETAQTIAIVQFLDTLSEETLGSLMSEIKNAQAKSSVKPDSYYGNTNNIQDYKTVTADQLRGRINIAV</sequence>
<dbReference type="AlphaFoldDB" id="A0A9D1SQM4"/>